<dbReference type="STRING" id="6280.A0A0N4SZB6"/>
<feature type="region of interest" description="Disordered" evidence="1">
    <location>
        <begin position="72"/>
        <end position="102"/>
    </location>
</feature>
<dbReference type="WBParaSite" id="BPAG_0000112601-mRNA-1">
    <property type="protein sequence ID" value="BPAG_0000112601-mRNA-1"/>
    <property type="gene ID" value="BPAG_0000112601"/>
</dbReference>
<name>A0A0N4SZB6_BRUPA</name>
<sequence>LKAFIFRTEEITTYSAQQTSISNVAEKNLFKEKDIRGTSVAPVTPIRMKPSTMNWLMNRGFAAVAPRVLRPLTLRPPTPRPLEQQSLGPQTLGPQPQSLESGPLVTRPLVSLPQEPRPLKLLLPNVPLNMDMNSAAMPNFPIYNYMPALIDENHFRRRRQIHTNVTNSTWIPSESLLSTVNNPQPGMEITNITYMDPTGGSMIVTRRGQDGELDVRMVYSREFIIAASASPLALLPPANFRNMVLNMMEIIPKFPTSYYNNISRDPI</sequence>
<feature type="compositionally biased region" description="Polar residues" evidence="1">
    <location>
        <begin position="83"/>
        <end position="100"/>
    </location>
</feature>
<dbReference type="AlphaFoldDB" id="A0A0N4SZB6"/>
<evidence type="ECO:0000313" key="2">
    <source>
        <dbReference type="WBParaSite" id="BPAG_0000112601-mRNA-1"/>
    </source>
</evidence>
<proteinExistence type="predicted"/>
<evidence type="ECO:0000256" key="1">
    <source>
        <dbReference type="SAM" id="MobiDB-lite"/>
    </source>
</evidence>
<protein>
    <submittedName>
        <fullName evidence="2">Suf domain-containing protein</fullName>
    </submittedName>
</protein>
<reference evidence="2" key="1">
    <citation type="submission" date="2017-02" db="UniProtKB">
        <authorList>
            <consortium name="WormBaseParasite"/>
        </authorList>
    </citation>
    <scope>IDENTIFICATION</scope>
</reference>
<organism evidence="2">
    <name type="scientific">Brugia pahangi</name>
    <name type="common">Filarial nematode worm</name>
    <dbReference type="NCBI Taxonomy" id="6280"/>
    <lineage>
        <taxon>Eukaryota</taxon>
        <taxon>Metazoa</taxon>
        <taxon>Ecdysozoa</taxon>
        <taxon>Nematoda</taxon>
        <taxon>Chromadorea</taxon>
        <taxon>Rhabditida</taxon>
        <taxon>Spirurina</taxon>
        <taxon>Spiruromorpha</taxon>
        <taxon>Filarioidea</taxon>
        <taxon>Onchocercidae</taxon>
        <taxon>Brugia</taxon>
    </lineage>
</organism>
<accession>A0A0N4SZB6</accession>